<evidence type="ECO:0000313" key="3">
    <source>
        <dbReference type="Proteomes" id="UP001431776"/>
    </source>
</evidence>
<proteinExistence type="predicted"/>
<dbReference type="EMBL" id="JASCXX010000002">
    <property type="protein sequence ID" value="MDI6447726.1"/>
    <property type="molecule type" value="Genomic_DNA"/>
</dbReference>
<dbReference type="Gene3D" id="3.40.50.1010">
    <property type="entry name" value="5'-nuclease"/>
    <property type="match status" value="1"/>
</dbReference>
<comment type="caution">
    <text evidence="2">The sequence shown here is derived from an EMBL/GenBank/DDBJ whole genome shotgun (WGS) entry which is preliminary data.</text>
</comment>
<evidence type="ECO:0000313" key="2">
    <source>
        <dbReference type="EMBL" id="MDI6447726.1"/>
    </source>
</evidence>
<dbReference type="RefSeq" id="WP_349243138.1">
    <property type="nucleotide sequence ID" value="NZ_JASCXX010000002.1"/>
</dbReference>
<accession>A0AAW6TPV4</accession>
<organism evidence="2 3">
    <name type="scientific">Anaerobaca lacustris</name>
    <dbReference type="NCBI Taxonomy" id="3044600"/>
    <lineage>
        <taxon>Bacteria</taxon>
        <taxon>Pseudomonadati</taxon>
        <taxon>Planctomycetota</taxon>
        <taxon>Phycisphaerae</taxon>
        <taxon>Sedimentisphaerales</taxon>
        <taxon>Anaerobacaceae</taxon>
        <taxon>Anaerobaca</taxon>
    </lineage>
</organism>
<gene>
    <name evidence="2" type="ORF">QJ522_01625</name>
</gene>
<protein>
    <submittedName>
        <fullName evidence="2">Type II toxin-antitoxin system VapC family toxin</fullName>
    </submittedName>
</protein>
<dbReference type="CDD" id="cd09874">
    <property type="entry name" value="PIN_MT3492-like"/>
    <property type="match status" value="1"/>
</dbReference>
<sequence length="137" mass="15041">MKTFFDSAAFAKRYVEEPGSDVVDALCATAAELALSVVCIPEIVSALNRRLRERSLSARQYRTAKDSLFEDIHDAAIVNLTADVISSCTTILEENPVRAMEALHIACALRWGAELFVSADQREVSAARKAGLRTRLI</sequence>
<dbReference type="Pfam" id="PF01850">
    <property type="entry name" value="PIN"/>
    <property type="match status" value="1"/>
</dbReference>
<dbReference type="InterPro" id="IPR029060">
    <property type="entry name" value="PIN-like_dom_sf"/>
</dbReference>
<feature type="domain" description="PIN" evidence="1">
    <location>
        <begin position="6"/>
        <end position="122"/>
    </location>
</feature>
<name>A0AAW6TPV4_9BACT</name>
<keyword evidence="3" id="KW-1185">Reference proteome</keyword>
<evidence type="ECO:0000259" key="1">
    <source>
        <dbReference type="Pfam" id="PF01850"/>
    </source>
</evidence>
<dbReference type="SUPFAM" id="SSF88723">
    <property type="entry name" value="PIN domain-like"/>
    <property type="match status" value="1"/>
</dbReference>
<reference evidence="2" key="1">
    <citation type="submission" date="2023-05" db="EMBL/GenBank/DDBJ databases">
        <title>Anaerotaeda fermentans gen. nov., sp. nov., a novel anaerobic planctomycete of the new family within the order Sedimentisphaerales isolated from Taman Peninsula, Russia.</title>
        <authorList>
            <person name="Khomyakova M.A."/>
            <person name="Merkel A.Y."/>
            <person name="Slobodkin A.I."/>
        </authorList>
    </citation>
    <scope>NUCLEOTIDE SEQUENCE</scope>
    <source>
        <strain evidence="2">M17dextr</strain>
    </source>
</reference>
<dbReference type="AlphaFoldDB" id="A0AAW6TPV4"/>
<dbReference type="InterPro" id="IPR002716">
    <property type="entry name" value="PIN_dom"/>
</dbReference>
<dbReference type="Proteomes" id="UP001431776">
    <property type="component" value="Unassembled WGS sequence"/>
</dbReference>